<dbReference type="Proteomes" id="UP000308652">
    <property type="component" value="Unassembled WGS sequence"/>
</dbReference>
<organism evidence="2 3">
    <name type="scientific">Crucibulum laeve</name>
    <dbReference type="NCBI Taxonomy" id="68775"/>
    <lineage>
        <taxon>Eukaryota</taxon>
        <taxon>Fungi</taxon>
        <taxon>Dikarya</taxon>
        <taxon>Basidiomycota</taxon>
        <taxon>Agaricomycotina</taxon>
        <taxon>Agaricomycetes</taxon>
        <taxon>Agaricomycetidae</taxon>
        <taxon>Agaricales</taxon>
        <taxon>Agaricineae</taxon>
        <taxon>Nidulariaceae</taxon>
        <taxon>Crucibulum</taxon>
    </lineage>
</organism>
<keyword evidence="3" id="KW-1185">Reference proteome</keyword>
<evidence type="ECO:0000313" key="3">
    <source>
        <dbReference type="Proteomes" id="UP000308652"/>
    </source>
</evidence>
<dbReference type="AlphaFoldDB" id="A0A5C3MKF5"/>
<feature type="signal peptide" evidence="1">
    <location>
        <begin position="1"/>
        <end position="20"/>
    </location>
</feature>
<feature type="chain" id="PRO_5022735350" evidence="1">
    <location>
        <begin position="21"/>
        <end position="158"/>
    </location>
</feature>
<evidence type="ECO:0000313" key="2">
    <source>
        <dbReference type="EMBL" id="TFK45155.1"/>
    </source>
</evidence>
<protein>
    <submittedName>
        <fullName evidence="2">Glycopeptide</fullName>
    </submittedName>
</protein>
<dbReference type="OrthoDB" id="3342934at2759"/>
<keyword evidence="1" id="KW-0732">Signal</keyword>
<gene>
    <name evidence="2" type="ORF">BDQ12DRAFT_593527</name>
</gene>
<name>A0A5C3MKF5_9AGAR</name>
<proteinExistence type="predicted"/>
<evidence type="ECO:0000256" key="1">
    <source>
        <dbReference type="SAM" id="SignalP"/>
    </source>
</evidence>
<dbReference type="EMBL" id="ML213590">
    <property type="protein sequence ID" value="TFK45155.1"/>
    <property type="molecule type" value="Genomic_DNA"/>
</dbReference>
<sequence length="158" mass="16500">MLSLKALVLTIIAGVVSVVAETHTVTFDNRCGRGTPTLVQNGNILSNGGPYTSNGPFIGAIAYLQTGGCLLNGENCIIVEFTLKNPTTPGGGSSTDLSLIPPHAFSITTGFGYYNGCPGVGADCTDPNCPMVFRNPGDTWVQVPCEENNVNLVITFCL</sequence>
<reference evidence="2 3" key="1">
    <citation type="journal article" date="2019" name="Nat. Ecol. Evol.">
        <title>Megaphylogeny resolves global patterns of mushroom evolution.</title>
        <authorList>
            <person name="Varga T."/>
            <person name="Krizsan K."/>
            <person name="Foldi C."/>
            <person name="Dima B."/>
            <person name="Sanchez-Garcia M."/>
            <person name="Sanchez-Ramirez S."/>
            <person name="Szollosi G.J."/>
            <person name="Szarkandi J.G."/>
            <person name="Papp V."/>
            <person name="Albert L."/>
            <person name="Andreopoulos W."/>
            <person name="Angelini C."/>
            <person name="Antonin V."/>
            <person name="Barry K.W."/>
            <person name="Bougher N.L."/>
            <person name="Buchanan P."/>
            <person name="Buyck B."/>
            <person name="Bense V."/>
            <person name="Catcheside P."/>
            <person name="Chovatia M."/>
            <person name="Cooper J."/>
            <person name="Damon W."/>
            <person name="Desjardin D."/>
            <person name="Finy P."/>
            <person name="Geml J."/>
            <person name="Haridas S."/>
            <person name="Hughes K."/>
            <person name="Justo A."/>
            <person name="Karasinski D."/>
            <person name="Kautmanova I."/>
            <person name="Kiss B."/>
            <person name="Kocsube S."/>
            <person name="Kotiranta H."/>
            <person name="LaButti K.M."/>
            <person name="Lechner B.E."/>
            <person name="Liimatainen K."/>
            <person name="Lipzen A."/>
            <person name="Lukacs Z."/>
            <person name="Mihaltcheva S."/>
            <person name="Morgado L.N."/>
            <person name="Niskanen T."/>
            <person name="Noordeloos M.E."/>
            <person name="Ohm R.A."/>
            <person name="Ortiz-Santana B."/>
            <person name="Ovrebo C."/>
            <person name="Racz N."/>
            <person name="Riley R."/>
            <person name="Savchenko A."/>
            <person name="Shiryaev A."/>
            <person name="Soop K."/>
            <person name="Spirin V."/>
            <person name="Szebenyi C."/>
            <person name="Tomsovsky M."/>
            <person name="Tulloss R.E."/>
            <person name="Uehling J."/>
            <person name="Grigoriev I.V."/>
            <person name="Vagvolgyi C."/>
            <person name="Papp T."/>
            <person name="Martin F.M."/>
            <person name="Miettinen O."/>
            <person name="Hibbett D.S."/>
            <person name="Nagy L.G."/>
        </authorList>
    </citation>
    <scope>NUCLEOTIDE SEQUENCE [LARGE SCALE GENOMIC DNA]</scope>
    <source>
        <strain evidence="2 3">CBS 166.37</strain>
    </source>
</reference>
<accession>A0A5C3MKF5</accession>